<feature type="compositionally biased region" description="Basic residues" evidence="1">
    <location>
        <begin position="10"/>
        <end position="20"/>
    </location>
</feature>
<accession>K0R941</accession>
<keyword evidence="3" id="KW-1185">Reference proteome</keyword>
<evidence type="ECO:0000313" key="3">
    <source>
        <dbReference type="Proteomes" id="UP000266841"/>
    </source>
</evidence>
<comment type="caution">
    <text evidence="2">The sequence shown here is derived from an EMBL/GenBank/DDBJ whole genome shotgun (WGS) entry which is preliminary data.</text>
</comment>
<feature type="compositionally biased region" description="Basic and acidic residues" evidence="1">
    <location>
        <begin position="33"/>
        <end position="49"/>
    </location>
</feature>
<feature type="region of interest" description="Disordered" evidence="1">
    <location>
        <begin position="1"/>
        <end position="89"/>
    </location>
</feature>
<feature type="compositionally biased region" description="Polar residues" evidence="1">
    <location>
        <begin position="74"/>
        <end position="89"/>
    </location>
</feature>
<gene>
    <name evidence="2" type="ORF">THAOC_35990</name>
</gene>
<protein>
    <submittedName>
        <fullName evidence="2">Uncharacterized protein</fullName>
    </submittedName>
</protein>
<feature type="compositionally biased region" description="Low complexity" evidence="1">
    <location>
        <begin position="201"/>
        <end position="215"/>
    </location>
</feature>
<feature type="non-terminal residue" evidence="2">
    <location>
        <position position="1"/>
    </location>
</feature>
<dbReference type="Proteomes" id="UP000266841">
    <property type="component" value="Unassembled WGS sequence"/>
</dbReference>
<reference evidence="2 3" key="1">
    <citation type="journal article" date="2012" name="Genome Biol.">
        <title>Genome and low-iron response of an oceanic diatom adapted to chronic iron limitation.</title>
        <authorList>
            <person name="Lommer M."/>
            <person name="Specht M."/>
            <person name="Roy A.S."/>
            <person name="Kraemer L."/>
            <person name="Andreson R."/>
            <person name="Gutowska M.A."/>
            <person name="Wolf J."/>
            <person name="Bergner S.V."/>
            <person name="Schilhabel M.B."/>
            <person name="Klostermeier U.C."/>
            <person name="Beiko R.G."/>
            <person name="Rosenstiel P."/>
            <person name="Hippler M."/>
            <person name="Laroche J."/>
        </authorList>
    </citation>
    <scope>NUCLEOTIDE SEQUENCE [LARGE SCALE GENOMIC DNA]</scope>
    <source>
        <strain evidence="2 3">CCMP1005</strain>
    </source>
</reference>
<evidence type="ECO:0000256" key="1">
    <source>
        <dbReference type="SAM" id="MobiDB-lite"/>
    </source>
</evidence>
<sequence length="240" mass="26107">TIPAAGTNKAKGRALSKPRGRAAAAQPAAPLETSREQEKEKDSRSKTLEQDVQQVLGENGLTWPNGVNHASLIGPNNQTSMETQTRVSSSSRFDSTMTQLLAAASITMGISSTQVTMDLSAEPNHWIDEPSSSEILEIWSNVLGIRDSFTLDSSKKCQASERQDTGSTQTDLACYEEDEAWWLANEQAGEGAPPKSESSQRRCQAQAARASSESSMTDQVPAKIFDGPVYEKSTKRRREI</sequence>
<dbReference type="AlphaFoldDB" id="K0R941"/>
<organism evidence="2 3">
    <name type="scientific">Thalassiosira oceanica</name>
    <name type="common">Marine diatom</name>
    <dbReference type="NCBI Taxonomy" id="159749"/>
    <lineage>
        <taxon>Eukaryota</taxon>
        <taxon>Sar</taxon>
        <taxon>Stramenopiles</taxon>
        <taxon>Ochrophyta</taxon>
        <taxon>Bacillariophyta</taxon>
        <taxon>Coscinodiscophyceae</taxon>
        <taxon>Thalassiosirophycidae</taxon>
        <taxon>Thalassiosirales</taxon>
        <taxon>Thalassiosiraceae</taxon>
        <taxon>Thalassiosira</taxon>
    </lineage>
</organism>
<evidence type="ECO:0000313" key="2">
    <source>
        <dbReference type="EMBL" id="EJK45396.1"/>
    </source>
</evidence>
<name>K0R941_THAOC</name>
<proteinExistence type="predicted"/>
<feature type="region of interest" description="Disordered" evidence="1">
    <location>
        <begin position="184"/>
        <end position="240"/>
    </location>
</feature>
<dbReference type="EMBL" id="AGNL01048547">
    <property type="protein sequence ID" value="EJK45396.1"/>
    <property type="molecule type" value="Genomic_DNA"/>
</dbReference>